<comment type="caution">
    <text evidence="11">The sequence shown here is derived from an EMBL/GenBank/DDBJ whole genome shotgun (WGS) entry which is preliminary data.</text>
</comment>
<dbReference type="SUPFAM" id="SSF51569">
    <property type="entry name" value="Aldolase"/>
    <property type="match status" value="1"/>
</dbReference>
<name>A0A178MRE2_9PROT</name>
<dbReference type="RefSeq" id="WP_068491470.1">
    <property type="nucleotide sequence ID" value="NZ_LWQT01000045.1"/>
</dbReference>
<evidence type="ECO:0000256" key="8">
    <source>
        <dbReference type="NCBIfam" id="TIGR00977"/>
    </source>
</evidence>
<dbReference type="InterPro" id="IPR002034">
    <property type="entry name" value="AIPM/Hcit_synth_CS"/>
</dbReference>
<evidence type="ECO:0000256" key="1">
    <source>
        <dbReference type="ARBA" id="ARBA00004743"/>
    </source>
</evidence>
<organism evidence="11 12">
    <name type="scientific">Paramagnetospirillum marisnigri</name>
    <dbReference type="NCBI Taxonomy" id="1285242"/>
    <lineage>
        <taxon>Bacteria</taxon>
        <taxon>Pseudomonadati</taxon>
        <taxon>Pseudomonadota</taxon>
        <taxon>Alphaproteobacteria</taxon>
        <taxon>Rhodospirillales</taxon>
        <taxon>Magnetospirillaceae</taxon>
        <taxon>Paramagnetospirillum</taxon>
    </lineage>
</organism>
<dbReference type="Gene3D" id="3.20.20.70">
    <property type="entry name" value="Aldolase class I"/>
    <property type="match status" value="1"/>
</dbReference>
<gene>
    <name evidence="11" type="ORF">A6A04_15925</name>
</gene>
<dbReference type="InterPro" id="IPR013785">
    <property type="entry name" value="Aldolase_TIM"/>
</dbReference>
<dbReference type="GO" id="GO:0003852">
    <property type="term" value="F:2-isopropylmalate synthase activity"/>
    <property type="evidence" value="ECO:0007669"/>
    <property type="project" value="InterPro"/>
</dbReference>
<accession>A0A178MRE2</accession>
<evidence type="ECO:0000256" key="2">
    <source>
        <dbReference type="ARBA" id="ARBA00006154"/>
    </source>
</evidence>
<dbReference type="SUPFAM" id="SSF110921">
    <property type="entry name" value="2-isopropylmalate synthase LeuA, allosteric (dimerisation) domain"/>
    <property type="match status" value="1"/>
</dbReference>
<dbReference type="CDD" id="cd07941">
    <property type="entry name" value="DRE_TIM_LeuA3"/>
    <property type="match status" value="1"/>
</dbReference>
<dbReference type="PROSITE" id="PS50991">
    <property type="entry name" value="PYR_CT"/>
    <property type="match status" value="1"/>
</dbReference>
<evidence type="ECO:0000256" key="3">
    <source>
        <dbReference type="ARBA" id="ARBA00022605"/>
    </source>
</evidence>
<dbReference type="InterPro" id="IPR000891">
    <property type="entry name" value="PYR_CT"/>
</dbReference>
<dbReference type="Pfam" id="PF22617">
    <property type="entry name" value="HCS_D2"/>
    <property type="match status" value="1"/>
</dbReference>
<keyword evidence="4" id="KW-0412">Isoleucine biosynthesis</keyword>
<dbReference type="SMART" id="SM00917">
    <property type="entry name" value="LeuA_dimer"/>
    <property type="match status" value="1"/>
</dbReference>
<evidence type="ECO:0000256" key="5">
    <source>
        <dbReference type="ARBA" id="ARBA00022679"/>
    </source>
</evidence>
<dbReference type="PANTHER" id="PTHR43538:SF1">
    <property type="entry name" value="(R)-CITRAMALATE SYNTHASE"/>
    <property type="match status" value="1"/>
</dbReference>
<dbReference type="EC" id="2.3.3.21" evidence="8"/>
<dbReference type="Pfam" id="PF08502">
    <property type="entry name" value="LeuA_dimer"/>
    <property type="match status" value="1"/>
</dbReference>
<dbReference type="EMBL" id="LWQT01000045">
    <property type="protein sequence ID" value="OAN51408.1"/>
    <property type="molecule type" value="Genomic_DNA"/>
</dbReference>
<comment type="similarity">
    <text evidence="2 9">Belongs to the alpha-IPM synthase/homocitrate synthase family.</text>
</comment>
<evidence type="ECO:0000313" key="11">
    <source>
        <dbReference type="EMBL" id="OAN51408.1"/>
    </source>
</evidence>
<dbReference type="InterPro" id="IPR036230">
    <property type="entry name" value="LeuA_allosteric_dom_sf"/>
</dbReference>
<reference evidence="11 12" key="1">
    <citation type="submission" date="2016-04" db="EMBL/GenBank/DDBJ databases">
        <title>Draft genome sequence of freshwater magnetotactic bacteria Magnetospirillum marisnigri SP-1 and Magnetospirillum moscoviense BB-1.</title>
        <authorList>
            <person name="Koziaeva V."/>
            <person name="Dziuba M.V."/>
            <person name="Ivanov T.M."/>
            <person name="Kuznetsov B."/>
            <person name="Grouzdev D.S."/>
        </authorList>
    </citation>
    <scope>NUCLEOTIDE SEQUENCE [LARGE SCALE GENOMIC DNA]</scope>
    <source>
        <strain evidence="11 12">SP-1</strain>
    </source>
</reference>
<dbReference type="PROSITE" id="PS00815">
    <property type="entry name" value="AIPM_HOMOCIT_SYNTH_1"/>
    <property type="match status" value="1"/>
</dbReference>
<dbReference type="GO" id="GO:0009097">
    <property type="term" value="P:isoleucine biosynthetic process"/>
    <property type="evidence" value="ECO:0007669"/>
    <property type="project" value="UniProtKB-UniRule"/>
</dbReference>
<keyword evidence="5 9" id="KW-0808">Transferase</keyword>
<evidence type="ECO:0000313" key="12">
    <source>
        <dbReference type="Proteomes" id="UP000078428"/>
    </source>
</evidence>
<evidence type="ECO:0000256" key="9">
    <source>
        <dbReference type="RuleBase" id="RU003523"/>
    </source>
</evidence>
<dbReference type="AlphaFoldDB" id="A0A178MRE2"/>
<evidence type="ECO:0000256" key="7">
    <source>
        <dbReference type="ARBA" id="ARBA00048263"/>
    </source>
</evidence>
<comment type="catalytic activity">
    <reaction evidence="7">
        <text>pyruvate + acetyl-CoA + H2O = (3R)-citramalate + CoA + H(+)</text>
        <dbReference type="Rhea" id="RHEA:19045"/>
        <dbReference type="ChEBI" id="CHEBI:15361"/>
        <dbReference type="ChEBI" id="CHEBI:15377"/>
        <dbReference type="ChEBI" id="CHEBI:15378"/>
        <dbReference type="ChEBI" id="CHEBI:30934"/>
        <dbReference type="ChEBI" id="CHEBI:57287"/>
        <dbReference type="ChEBI" id="CHEBI:57288"/>
        <dbReference type="EC" id="2.3.3.21"/>
    </reaction>
</comment>
<evidence type="ECO:0000256" key="4">
    <source>
        <dbReference type="ARBA" id="ARBA00022624"/>
    </source>
</evidence>
<sequence>MDQSKRVYIYDTTLRDGAQTQGVDFSAADKARIARELDRLGIDYIEGGWPGANPTDDAFFAAPPAFKRSRLTAFGMTRRSGRSADNDPGFNALLTTPARIVTMVGKSWDFQVTVALGIELDENLRMVSDSVAHARTRMEEVMFDAEHFFDGYKANPGYALAAVKAAHEAGARWVVLCDTNGGTLPHEMERIVGEVIAAGIPGSHIGVHCHNDSDTAVANSLAAVKAGARQIQGTLNGLGERCGNANLVSIIPALMLKMGFETGINPEDLRNLVSVSRALDEVLDRHPSRGQPYVGGSAFAHKGGLHVSAVAKDPKCYEHIDPSSVGNVRHIVMSDQAGRSNLVARMAEIGVDLDTVKKEALIGVVEQMQVGFDPRDVKDLVDLVKHLEHEGYAYDQAAASFELLVRRALGEVPEYFTLERYRVIDERRRNAKGDWITLSEATVKVEVAGKEYIEVGEGTGPVHAFDVALRKVLTTVYPELTALELKDYRVRITESTVGTAAKTRVTIESEDDQGHLWTTVGVHTNVLEASLEALQDSITFMLFRYRDKGVKAA</sequence>
<feature type="domain" description="Pyruvate carboxyltransferase" evidence="10">
    <location>
        <begin position="7"/>
        <end position="270"/>
    </location>
</feature>
<dbReference type="GO" id="GO:0009098">
    <property type="term" value="P:L-leucine biosynthetic process"/>
    <property type="evidence" value="ECO:0007669"/>
    <property type="project" value="InterPro"/>
</dbReference>
<dbReference type="NCBIfam" id="TIGR00977">
    <property type="entry name" value="citramal_synth"/>
    <property type="match status" value="1"/>
</dbReference>
<dbReference type="Proteomes" id="UP000078428">
    <property type="component" value="Unassembled WGS sequence"/>
</dbReference>
<protein>
    <recommendedName>
        <fullName evidence="8">Citramalate synthase</fullName>
        <ecNumber evidence="8">2.3.3.21</ecNumber>
    </recommendedName>
</protein>
<evidence type="ECO:0000259" key="10">
    <source>
        <dbReference type="PROSITE" id="PS50991"/>
    </source>
</evidence>
<keyword evidence="3" id="KW-0028">Amino-acid biosynthesis</keyword>
<dbReference type="Gene3D" id="1.10.238.260">
    <property type="match status" value="1"/>
</dbReference>
<dbReference type="Gene3D" id="3.30.160.270">
    <property type="match status" value="1"/>
</dbReference>
<dbReference type="OrthoDB" id="9803573at2"/>
<dbReference type="InterPro" id="IPR013709">
    <property type="entry name" value="2-isopropylmalate_synth_dimer"/>
</dbReference>
<dbReference type="STRING" id="1285242.A6A04_15925"/>
<dbReference type="InterPro" id="IPR005675">
    <property type="entry name" value="Citramal_synthase"/>
</dbReference>
<dbReference type="PANTHER" id="PTHR43538">
    <property type="entry name" value="ALPHA-IPM SYNTHASE/HOMOCITRATE SYNTHASE"/>
    <property type="match status" value="1"/>
</dbReference>
<comment type="pathway">
    <text evidence="1">Amino-acid biosynthesis; L-isoleucine biosynthesis; 2-oxobutanoate from pyruvate: step 1/3.</text>
</comment>
<keyword evidence="6" id="KW-0100">Branched-chain amino acid biosynthesis</keyword>
<evidence type="ECO:0000256" key="6">
    <source>
        <dbReference type="ARBA" id="ARBA00023304"/>
    </source>
</evidence>
<dbReference type="UniPathway" id="UPA00047">
    <property type="reaction ID" value="UER00066"/>
</dbReference>
<dbReference type="InterPro" id="IPR054691">
    <property type="entry name" value="LeuA/HCS_post-cat"/>
</dbReference>
<dbReference type="Pfam" id="PF00682">
    <property type="entry name" value="HMGL-like"/>
    <property type="match status" value="1"/>
</dbReference>
<keyword evidence="12" id="KW-1185">Reference proteome</keyword>
<proteinExistence type="inferred from homology"/>
<dbReference type="GO" id="GO:0043714">
    <property type="term" value="F:(R)-citramalate synthase activity"/>
    <property type="evidence" value="ECO:0007669"/>
    <property type="project" value="UniProtKB-UniRule"/>
</dbReference>